<proteinExistence type="predicted"/>
<dbReference type="PANTHER" id="PTHR40455:SF1">
    <property type="entry name" value="ANTITOXIN HIGA"/>
    <property type="match status" value="1"/>
</dbReference>
<sequence length="112" mass="12228">MAIAASMAGHSLNTEQDDYLGTLGALIVAYEDQNRSFKMPEMSGLDALKGLLRDHDMNASDLARLLGAHRSLGSKILNGERSLTVRHLRILTDHFKVSADLFLPASSPHSRV</sequence>
<gene>
    <name evidence="2" type="ORF">ETSY2_20350</name>
</gene>
<evidence type="ECO:0000313" key="2">
    <source>
        <dbReference type="EMBL" id="ETX05894.1"/>
    </source>
</evidence>
<dbReference type="PANTHER" id="PTHR40455">
    <property type="entry name" value="ANTITOXIN HIGA"/>
    <property type="match status" value="1"/>
</dbReference>
<dbReference type="AlphaFoldDB" id="W4M6E0"/>
<dbReference type="GO" id="GO:0001046">
    <property type="term" value="F:core promoter sequence-specific DNA binding"/>
    <property type="evidence" value="ECO:0007669"/>
    <property type="project" value="TreeGrafter"/>
</dbReference>
<dbReference type="SMART" id="SM00530">
    <property type="entry name" value="HTH_XRE"/>
    <property type="match status" value="1"/>
</dbReference>
<organism evidence="2 3">
    <name type="scientific">Candidatus Entotheonella gemina</name>
    <dbReference type="NCBI Taxonomy" id="1429439"/>
    <lineage>
        <taxon>Bacteria</taxon>
        <taxon>Pseudomonadati</taxon>
        <taxon>Nitrospinota/Tectimicrobiota group</taxon>
        <taxon>Candidatus Tectimicrobiota</taxon>
        <taxon>Candidatus Entotheonellia</taxon>
        <taxon>Candidatus Entotheonellales</taxon>
        <taxon>Candidatus Entotheonellaceae</taxon>
        <taxon>Candidatus Entotheonella</taxon>
    </lineage>
</organism>
<keyword evidence="3" id="KW-1185">Reference proteome</keyword>
<reference evidence="2 3" key="1">
    <citation type="journal article" date="2014" name="Nature">
        <title>An environmental bacterial taxon with a large and distinct metabolic repertoire.</title>
        <authorList>
            <person name="Wilson M.C."/>
            <person name="Mori T."/>
            <person name="Ruckert C."/>
            <person name="Uria A.R."/>
            <person name="Helf M.J."/>
            <person name="Takada K."/>
            <person name="Gernert C."/>
            <person name="Steffens U.A."/>
            <person name="Heycke N."/>
            <person name="Schmitt S."/>
            <person name="Rinke C."/>
            <person name="Helfrich E.J."/>
            <person name="Brachmann A.O."/>
            <person name="Gurgui C."/>
            <person name="Wakimoto T."/>
            <person name="Kracht M."/>
            <person name="Crusemann M."/>
            <person name="Hentschel U."/>
            <person name="Abe I."/>
            <person name="Matsunaga S."/>
            <person name="Kalinowski J."/>
            <person name="Takeyama H."/>
            <person name="Piel J."/>
        </authorList>
    </citation>
    <scope>NUCLEOTIDE SEQUENCE [LARGE SCALE GENOMIC DNA]</scope>
    <source>
        <strain evidence="3">TSY2</strain>
    </source>
</reference>
<dbReference type="Pfam" id="PF13443">
    <property type="entry name" value="HTH_26"/>
    <property type="match status" value="1"/>
</dbReference>
<feature type="domain" description="HTH cro/C1-type" evidence="1">
    <location>
        <begin position="48"/>
        <end position="102"/>
    </location>
</feature>
<dbReference type="Proteomes" id="UP000019140">
    <property type="component" value="Unassembled WGS sequence"/>
</dbReference>
<protein>
    <recommendedName>
        <fullName evidence="1">HTH cro/C1-type domain-containing protein</fullName>
    </recommendedName>
</protein>
<accession>W4M6E0</accession>
<dbReference type="EMBL" id="AZHX01000841">
    <property type="protein sequence ID" value="ETX05894.1"/>
    <property type="molecule type" value="Genomic_DNA"/>
</dbReference>
<dbReference type="CDD" id="cd00093">
    <property type="entry name" value="HTH_XRE"/>
    <property type="match status" value="1"/>
</dbReference>
<dbReference type="InterPro" id="IPR039060">
    <property type="entry name" value="Antitox_HigA"/>
</dbReference>
<evidence type="ECO:0000259" key="1">
    <source>
        <dbReference type="PROSITE" id="PS50943"/>
    </source>
</evidence>
<dbReference type="HOGENOM" id="CLU_125852_4_0_7"/>
<dbReference type="InterPro" id="IPR010982">
    <property type="entry name" value="Lambda_DNA-bd_dom_sf"/>
</dbReference>
<dbReference type="InterPro" id="IPR001387">
    <property type="entry name" value="Cro/C1-type_HTH"/>
</dbReference>
<name>W4M6E0_9BACT</name>
<dbReference type="SUPFAM" id="SSF47413">
    <property type="entry name" value="lambda repressor-like DNA-binding domains"/>
    <property type="match status" value="1"/>
</dbReference>
<evidence type="ECO:0000313" key="3">
    <source>
        <dbReference type="Proteomes" id="UP000019140"/>
    </source>
</evidence>
<dbReference type="PROSITE" id="PS50943">
    <property type="entry name" value="HTH_CROC1"/>
    <property type="match status" value="1"/>
</dbReference>
<dbReference type="GO" id="GO:0006355">
    <property type="term" value="P:regulation of DNA-templated transcription"/>
    <property type="evidence" value="ECO:0007669"/>
    <property type="project" value="InterPro"/>
</dbReference>
<dbReference type="Gene3D" id="1.10.260.40">
    <property type="entry name" value="lambda repressor-like DNA-binding domains"/>
    <property type="match status" value="1"/>
</dbReference>
<comment type="caution">
    <text evidence="2">The sequence shown here is derived from an EMBL/GenBank/DDBJ whole genome shotgun (WGS) entry which is preliminary data.</text>
</comment>